<organism evidence="2 3">
    <name type="scientific">Nonomuraea antimicrobica</name>
    <dbReference type="NCBI Taxonomy" id="561173"/>
    <lineage>
        <taxon>Bacteria</taxon>
        <taxon>Bacillati</taxon>
        <taxon>Actinomycetota</taxon>
        <taxon>Actinomycetes</taxon>
        <taxon>Streptosporangiales</taxon>
        <taxon>Streptosporangiaceae</taxon>
        <taxon>Nonomuraea</taxon>
    </lineage>
</organism>
<comment type="caution">
    <text evidence="2">The sequence shown here is derived from an EMBL/GenBank/DDBJ whole genome shotgun (WGS) entry which is preliminary data.</text>
</comment>
<feature type="region of interest" description="Disordered" evidence="1">
    <location>
        <begin position="44"/>
        <end position="135"/>
    </location>
</feature>
<keyword evidence="3" id="KW-1185">Reference proteome</keyword>
<evidence type="ECO:0000256" key="1">
    <source>
        <dbReference type="SAM" id="MobiDB-lite"/>
    </source>
</evidence>
<feature type="compositionally biased region" description="Basic and acidic residues" evidence="1">
    <location>
        <begin position="51"/>
        <end position="62"/>
    </location>
</feature>
<name>A0ABP7DKE6_9ACTN</name>
<proteinExistence type="predicted"/>
<reference evidence="3" key="1">
    <citation type="journal article" date="2019" name="Int. J. Syst. Evol. Microbiol.">
        <title>The Global Catalogue of Microorganisms (GCM) 10K type strain sequencing project: providing services to taxonomists for standard genome sequencing and annotation.</title>
        <authorList>
            <consortium name="The Broad Institute Genomics Platform"/>
            <consortium name="The Broad Institute Genome Sequencing Center for Infectious Disease"/>
            <person name="Wu L."/>
            <person name="Ma J."/>
        </authorList>
    </citation>
    <scope>NUCLEOTIDE SEQUENCE [LARGE SCALE GENOMIC DNA]</scope>
    <source>
        <strain evidence="3">JCM 16904</strain>
    </source>
</reference>
<accession>A0ABP7DKE6</accession>
<evidence type="ECO:0000313" key="2">
    <source>
        <dbReference type="EMBL" id="GAA3705642.1"/>
    </source>
</evidence>
<dbReference type="EMBL" id="BAAAZP010000187">
    <property type="protein sequence ID" value="GAA3705642.1"/>
    <property type="molecule type" value="Genomic_DNA"/>
</dbReference>
<evidence type="ECO:0000313" key="3">
    <source>
        <dbReference type="Proteomes" id="UP001500902"/>
    </source>
</evidence>
<feature type="region of interest" description="Disordered" evidence="1">
    <location>
        <begin position="1"/>
        <end position="24"/>
    </location>
</feature>
<gene>
    <name evidence="2" type="ORF">GCM10022224_083880</name>
</gene>
<sequence length="135" mass="13372">MNESSSDEREEEVTGGWQVTGGWEVAGCAEAGWAEAGWAGSASLDVSSANDGRRTFARDPPSEGRSSGVDNAFCGGGGGGESSPLAERGVGAEWSSPLDDDRSDGGVGLSPLADGTLGAVGTGSSRFAEDADGGV</sequence>
<dbReference type="Proteomes" id="UP001500902">
    <property type="component" value="Unassembled WGS sequence"/>
</dbReference>
<protein>
    <submittedName>
        <fullName evidence="2">Uncharacterized protein</fullName>
    </submittedName>
</protein>